<gene>
    <name evidence="9" type="ORF">QBZ16_003423</name>
</gene>
<dbReference type="InterPro" id="IPR007863">
    <property type="entry name" value="Peptidase_M16_C"/>
</dbReference>
<protein>
    <submittedName>
        <fullName evidence="9">Uncharacterized protein</fullName>
    </submittedName>
</protein>
<dbReference type="InterPro" id="IPR011765">
    <property type="entry name" value="Pept_M16_N"/>
</dbReference>
<accession>A0AAD9IJ82</accession>
<evidence type="ECO:0000256" key="2">
    <source>
        <dbReference type="ARBA" id="ARBA00022670"/>
    </source>
</evidence>
<evidence type="ECO:0000259" key="8">
    <source>
        <dbReference type="Pfam" id="PF05193"/>
    </source>
</evidence>
<dbReference type="GO" id="GO:0046872">
    <property type="term" value="F:metal ion binding"/>
    <property type="evidence" value="ECO:0007669"/>
    <property type="project" value="InterPro"/>
</dbReference>
<dbReference type="InterPro" id="IPR011249">
    <property type="entry name" value="Metalloenz_LuxS/M16"/>
</dbReference>
<dbReference type="GO" id="GO:0006508">
    <property type="term" value="P:proteolysis"/>
    <property type="evidence" value="ECO:0007669"/>
    <property type="project" value="UniProtKB-KW"/>
</dbReference>
<organism evidence="9 10">
    <name type="scientific">Prototheca wickerhamii</name>
    <dbReference type="NCBI Taxonomy" id="3111"/>
    <lineage>
        <taxon>Eukaryota</taxon>
        <taxon>Viridiplantae</taxon>
        <taxon>Chlorophyta</taxon>
        <taxon>core chlorophytes</taxon>
        <taxon>Trebouxiophyceae</taxon>
        <taxon>Chlorellales</taxon>
        <taxon>Chlorellaceae</taxon>
        <taxon>Prototheca</taxon>
    </lineage>
</organism>
<proteinExistence type="inferred from homology"/>
<dbReference type="PANTHER" id="PTHR43690">
    <property type="entry name" value="NARDILYSIN"/>
    <property type="match status" value="1"/>
</dbReference>
<keyword evidence="3" id="KW-0378">Hydrolase</keyword>
<keyword evidence="10" id="KW-1185">Reference proteome</keyword>
<dbReference type="Gene3D" id="3.30.830.10">
    <property type="entry name" value="Metalloenzyme, LuxS/M16 peptidase-like"/>
    <property type="match status" value="4"/>
</dbReference>
<feature type="compositionally biased region" description="Acidic residues" evidence="6">
    <location>
        <begin position="542"/>
        <end position="552"/>
    </location>
</feature>
<sequence>MQARSGLVERSSVPRTAPFSAAEDAVATSDAVLEERLQQHKDLRIVYLENGLRVVILPNKAPVDRFEAHLEVHAGSVDERVDEQGLAHLVEHVTFLGSRKRETLLGTGARSNAYTDFHHTVFHVHAPGTNATTGRPMLPQVLDALAEIAFEPEFLPSRIEKERKAVTAEAQMMNTMEYRVDCQLLAFLHEENNLGCRFPIGKMEQVASWDREAIVGFGHGTTAPPTPRCTCLSPAPSKHMTLLPDLSLRPPVRHAWGSGPGLRLAARAAPPVSLFQHRLLQLFQLSVFCKVPVQPMTRLEDLRRAFMTRVLLSVLQFRVNARYVEADPPFVSIELDHSDSGREGCAVSTLTITSEPGDWRGAVRVAAQEVRRLQRHGVSESELSRYRTALLRDSEQLAEAAESTPSAEHLDFVMESLALGHTVLDPRDAHAALAAVAAGVRADEVGRLARSLLSFASHYGREAELAAELEAEPGAYAPPGPSVATAVVACVPAFSDAAGQHAPGTVAVGRGGSLTTSQHVDVAGGLPPDLAERFSGEGNDGAPDDDKEEEVPEGAVRFSVTSDEIAAALREVGDDDFVARPEVQAIASDQGVNTTSSTSAPSTNASTIASAASGVVRRRLSNGIALNYRTTSNEPRAASLRLIAQGGRARERPGAGAAGAVTVGVRALSESGTVGAWQREQVELFCISKLINCVLETDEEHLVMDLHVAVGDGGLAGALQLLHLLLERPVWQASAAERAKQMYVSHARGLGSSLERATADRIMRAMLGPDRQFREPSPEEVGALTLGAMRAAVEAQLAPDNLELSVVGDFDPGELEDAVLKYLGTVVGVGARRNEDAITVEAETVDGSAEALAASAVATTDRPTVFCDPPRSERHSLWQLRDSDARGCAFIAGRGPPRWRAGAEEGDGAATEGRDGVATAERATGTPAGTKSTAATYPFSKQAAAAALVTLALLAEVVNSRLFTTVRDTLGLTYDVSFELAGFDRLPVGWWHVAVTSTPARIGEAMMASLRVLRTLRTQQITGRELTRARRTLLARQETDTKDNGFWLMLLGNLQSPAVPGKSIQCLADLQTMYELATVDDLYEMLQEFDFSDDAIFSCIGVSGRDPEAIQAHPLAQSAPASPKSSLPDIGDVDAFFSAVKSFMQHSTTGKGGQAGSA</sequence>
<dbReference type="GO" id="GO:0008237">
    <property type="term" value="F:metallopeptidase activity"/>
    <property type="evidence" value="ECO:0007669"/>
    <property type="project" value="UniProtKB-KW"/>
</dbReference>
<evidence type="ECO:0000256" key="5">
    <source>
        <dbReference type="ARBA" id="ARBA00023049"/>
    </source>
</evidence>
<feature type="domain" description="Peptidase M16 N-terminal" evidence="7">
    <location>
        <begin position="54"/>
        <end position="177"/>
    </location>
</feature>
<feature type="region of interest" description="Disordered" evidence="6">
    <location>
        <begin position="899"/>
        <end position="932"/>
    </location>
</feature>
<evidence type="ECO:0000256" key="6">
    <source>
        <dbReference type="SAM" id="MobiDB-lite"/>
    </source>
</evidence>
<keyword evidence="5" id="KW-0482">Metalloprotease</keyword>
<dbReference type="EMBL" id="JASFZW010000004">
    <property type="protein sequence ID" value="KAK2078583.1"/>
    <property type="molecule type" value="Genomic_DNA"/>
</dbReference>
<keyword evidence="2" id="KW-0645">Protease</keyword>
<keyword evidence="4" id="KW-0862">Zinc</keyword>
<evidence type="ECO:0000259" key="7">
    <source>
        <dbReference type="Pfam" id="PF00675"/>
    </source>
</evidence>
<dbReference type="SUPFAM" id="SSF63411">
    <property type="entry name" value="LuxS/MPP-like metallohydrolase"/>
    <property type="match status" value="3"/>
</dbReference>
<name>A0AAD9IJ82_PROWI</name>
<reference evidence="9" key="1">
    <citation type="submission" date="2021-01" db="EMBL/GenBank/DDBJ databases">
        <authorList>
            <person name="Eckstrom K.M.E."/>
        </authorList>
    </citation>
    <scope>NUCLEOTIDE SEQUENCE</scope>
    <source>
        <strain evidence="9">UVCC 0001</strain>
    </source>
</reference>
<dbReference type="InterPro" id="IPR050626">
    <property type="entry name" value="Peptidase_M16"/>
</dbReference>
<dbReference type="PANTHER" id="PTHR43690:SF33">
    <property type="entry name" value="STROMAL PROCESSING PEPTIDASE, CHLOROPLASTIC"/>
    <property type="match status" value="1"/>
</dbReference>
<feature type="region of interest" description="Disordered" evidence="6">
    <location>
        <begin position="523"/>
        <end position="552"/>
    </location>
</feature>
<dbReference type="Pfam" id="PF00675">
    <property type="entry name" value="Peptidase_M16"/>
    <property type="match status" value="1"/>
</dbReference>
<dbReference type="Proteomes" id="UP001255856">
    <property type="component" value="Unassembled WGS sequence"/>
</dbReference>
<evidence type="ECO:0000256" key="3">
    <source>
        <dbReference type="ARBA" id="ARBA00022801"/>
    </source>
</evidence>
<comment type="similarity">
    <text evidence="1">Belongs to the peptidase M16 family.</text>
</comment>
<evidence type="ECO:0000313" key="10">
    <source>
        <dbReference type="Proteomes" id="UP001255856"/>
    </source>
</evidence>
<dbReference type="AlphaFoldDB" id="A0AAD9IJ82"/>
<comment type="caution">
    <text evidence="9">The sequence shown here is derived from an EMBL/GenBank/DDBJ whole genome shotgun (WGS) entry which is preliminary data.</text>
</comment>
<evidence type="ECO:0000313" key="9">
    <source>
        <dbReference type="EMBL" id="KAK2078583.1"/>
    </source>
</evidence>
<evidence type="ECO:0000256" key="1">
    <source>
        <dbReference type="ARBA" id="ARBA00007261"/>
    </source>
</evidence>
<evidence type="ECO:0000256" key="4">
    <source>
        <dbReference type="ARBA" id="ARBA00022833"/>
    </source>
</evidence>
<dbReference type="Pfam" id="PF05193">
    <property type="entry name" value="Peptidase_M16_C"/>
    <property type="match status" value="1"/>
</dbReference>
<feature type="domain" description="Peptidase M16 C-terminal" evidence="8">
    <location>
        <begin position="940"/>
        <end position="1033"/>
    </location>
</feature>